<comment type="caution">
    <text evidence="1">The sequence shown here is derived from an EMBL/GenBank/DDBJ whole genome shotgun (WGS) entry which is preliminary data.</text>
</comment>
<organism evidence="1 2">
    <name type="scientific">Dermacentor silvarum</name>
    <name type="common">Tick</name>
    <dbReference type="NCBI Taxonomy" id="543639"/>
    <lineage>
        <taxon>Eukaryota</taxon>
        <taxon>Metazoa</taxon>
        <taxon>Ecdysozoa</taxon>
        <taxon>Arthropoda</taxon>
        <taxon>Chelicerata</taxon>
        <taxon>Arachnida</taxon>
        <taxon>Acari</taxon>
        <taxon>Parasitiformes</taxon>
        <taxon>Ixodida</taxon>
        <taxon>Ixodoidea</taxon>
        <taxon>Ixodidae</taxon>
        <taxon>Rhipicephalinae</taxon>
        <taxon>Dermacentor</taxon>
    </lineage>
</organism>
<dbReference type="Proteomes" id="UP000821865">
    <property type="component" value="Chromosome 7"/>
</dbReference>
<accession>A0ACB8CDM3</accession>
<reference evidence="1" key="1">
    <citation type="submission" date="2020-05" db="EMBL/GenBank/DDBJ databases">
        <title>Large-scale comparative analyses of tick genomes elucidate their genetic diversity and vector capacities.</title>
        <authorList>
            <person name="Jia N."/>
            <person name="Wang J."/>
            <person name="Shi W."/>
            <person name="Du L."/>
            <person name="Sun Y."/>
            <person name="Zhan W."/>
            <person name="Jiang J."/>
            <person name="Wang Q."/>
            <person name="Zhang B."/>
            <person name="Ji P."/>
            <person name="Sakyi L.B."/>
            <person name="Cui X."/>
            <person name="Yuan T."/>
            <person name="Jiang B."/>
            <person name="Yang W."/>
            <person name="Lam T.T.-Y."/>
            <person name="Chang Q."/>
            <person name="Ding S."/>
            <person name="Wang X."/>
            <person name="Zhu J."/>
            <person name="Ruan X."/>
            <person name="Zhao L."/>
            <person name="Wei J."/>
            <person name="Que T."/>
            <person name="Du C."/>
            <person name="Cheng J."/>
            <person name="Dai P."/>
            <person name="Han X."/>
            <person name="Huang E."/>
            <person name="Gao Y."/>
            <person name="Liu J."/>
            <person name="Shao H."/>
            <person name="Ye R."/>
            <person name="Li L."/>
            <person name="Wei W."/>
            <person name="Wang X."/>
            <person name="Wang C."/>
            <person name="Yang T."/>
            <person name="Huo Q."/>
            <person name="Li W."/>
            <person name="Guo W."/>
            <person name="Chen H."/>
            <person name="Zhou L."/>
            <person name="Ni X."/>
            <person name="Tian J."/>
            <person name="Zhou Y."/>
            <person name="Sheng Y."/>
            <person name="Liu T."/>
            <person name="Pan Y."/>
            <person name="Xia L."/>
            <person name="Li J."/>
            <person name="Zhao F."/>
            <person name="Cao W."/>
        </authorList>
    </citation>
    <scope>NUCLEOTIDE SEQUENCE</scope>
    <source>
        <strain evidence="1">Dsil-2018</strain>
    </source>
</reference>
<gene>
    <name evidence="1" type="ORF">HPB49_006587</name>
</gene>
<protein>
    <submittedName>
        <fullName evidence="1">Uncharacterized protein</fullName>
    </submittedName>
</protein>
<dbReference type="EMBL" id="CM023476">
    <property type="protein sequence ID" value="KAH7940835.1"/>
    <property type="molecule type" value="Genomic_DNA"/>
</dbReference>
<keyword evidence="2" id="KW-1185">Reference proteome</keyword>
<sequence>MCVPPVGTRVYSYPTQGSPAEVPPTVIRPSCAWNTTYVTCFLMVAVSGSCAAFYFGVDVSKWLSPTRVCVTPGCLQLADRLAASIDAAVNPCDDFYRFACGGIIGATANSTSSTLLSAPNSAGDLQNDVLSRVHTIMANWALEDKIQTPLQASSSLYQGCIAVVGGRKKGVRRLVRFLQKCRLNYAKADDLDTEPLDSALNLDVRYNVKTLFDVAAEGNQLLVRRRRALDIWSSQRQALVKKHTYSDYLENTFALLGFPTRMRITFMAASIWETEDAVLRLFAGVKPDEKTLMPLNYVEPGTIMERPEWKGHLGRFWDRVAVKGASMATFLKRVFADLTASAITQYVFWEVVRQLGPLADYRLAVPDESARLTEDRCFRVVYDVAGLAPLAIVLAQEVSTETVLSAASFLTRIIRNLGATNVTMHVVDPRHLLQDTASLLSTPSPSPRAGDVVAADDSWPQMRQDEEGGAFFDSYLRFLWTSRERELDSLDALVPVTTEQDLLASHVAVDIGNNKVTVPASMLVQPWFSPEVPRSFNYAGLGFAVVKELIHAGVHLKPRFPLTSTLAGSDCNHTTRGSEGRALEALLRVLGHAGPERNKLRLPGLLDSMSEEQLFFLAYCTGGCRGNESADSHVGECNDVLRSTLHFGISFECVRGGHMNPMELDRCTNAKPAVKSHLKSLFSGPFWHDVARKIANMWPHNWTVHQ</sequence>
<proteinExistence type="predicted"/>
<name>A0ACB8CDM3_DERSI</name>
<evidence type="ECO:0000313" key="1">
    <source>
        <dbReference type="EMBL" id="KAH7940835.1"/>
    </source>
</evidence>
<evidence type="ECO:0000313" key="2">
    <source>
        <dbReference type="Proteomes" id="UP000821865"/>
    </source>
</evidence>